<dbReference type="SUPFAM" id="SSF63825">
    <property type="entry name" value="YWTD domain"/>
    <property type="match status" value="1"/>
</dbReference>
<evidence type="ECO:0000256" key="1">
    <source>
        <dbReference type="ARBA" id="ARBA00022729"/>
    </source>
</evidence>
<sequence length="865" mass="95539">MKHFYHLITILTAFLIVGTHPSAGILHAQSEPFDCTYNAYLFQYNDIYAIDLASGSSYLVKEDILSSSINGAAYNSADGFLWGYVSGNPKTIVRIGKNFETDVYTIPEIPVTNNNYVGDIDLFGQYYFRSGNSTYHHVDLNPESPNYLQYMGSTTLSKSINIHDWAFNAADNMLYTVEKKTNVLYRIEVETGNVESLGVVPILSGNNYTYGAVYFDVDGNFYVSANQTGTVYVIRAVQNIVSGEMNSNVFAFGPASASNDGARCPSAPVPQEDCINGLDDDGDGLVDCDDPSCSGVASCPVIELTSSGNDGGLESNDRLGNLISKRNYKRAKDNYKFDALSAKRVKKTSNYLRKGAYSPSAIELNALVPLGIIGESSTIESAPEDLLNLTNASDIYAVDYLNGTETMSALMIIKTEEQVYEHSKFICDRFLGAQLLSVSTLQLREKDFIRSIIKQADGTKEFALSFSARLNEQNGFVVESHWNIDAYSPNTSYYNFQIWSNSVDNLLKLADEILNLLEASAPIVDYKTSTPPPVFVKSAKYERGAVYMNVVNNNKTEYIRLEGGLKRSETSDSQFVGLESVIDGYIDSVKVETGNIFDFGFRISNENGDTPDDLFVADAPWGLDDSQAGTQITQYEVLASDETYYGDGYPIERNISLKATTDSYVGVYRALSPRFAAVNLSDYNNLVFTASGTGTLEIQLIKGDGSFYTHEVAINEESEIFYLDHELFRNSDGASTDFSNLKVIQFNLKASGIAEQKAMELSSVEFTNTSKPAKFIDQNLNRSVVSPNPVTTTTSLYFYDEMGGEFTFQLFDINGRAIGSHAITGNVQMGQNSIQIDRKGLDAGLYLYRLESSSKRIWSGRILMK</sequence>
<organism evidence="4 5">
    <name type="scientific">Flagellimonas nanhaiensis</name>
    <dbReference type="NCBI Taxonomy" id="2292706"/>
    <lineage>
        <taxon>Bacteria</taxon>
        <taxon>Pseudomonadati</taxon>
        <taxon>Bacteroidota</taxon>
        <taxon>Flavobacteriia</taxon>
        <taxon>Flavobacteriales</taxon>
        <taxon>Flavobacteriaceae</taxon>
        <taxon>Flagellimonas</taxon>
    </lineage>
</organism>
<dbReference type="InterPro" id="IPR011042">
    <property type="entry name" value="6-blade_b-propeller_TolB-like"/>
</dbReference>
<dbReference type="InterPro" id="IPR054215">
    <property type="entry name" value="DUF6923"/>
</dbReference>
<dbReference type="Pfam" id="PF21959">
    <property type="entry name" value="DUF6923"/>
    <property type="match status" value="1"/>
</dbReference>
<dbReference type="NCBIfam" id="TIGR04183">
    <property type="entry name" value="Por_Secre_tail"/>
    <property type="match status" value="1"/>
</dbReference>
<gene>
    <name evidence="4" type="ORF">DX873_03315</name>
</gene>
<protein>
    <submittedName>
        <fullName evidence="4">T9SS C-terminal target domain-containing protein</fullName>
    </submittedName>
</protein>
<name>A0A371JTS3_9FLAO</name>
<evidence type="ECO:0000259" key="3">
    <source>
        <dbReference type="Pfam" id="PF21959"/>
    </source>
</evidence>
<dbReference type="AlphaFoldDB" id="A0A371JTS3"/>
<feature type="domain" description="DUF6923" evidence="3">
    <location>
        <begin position="68"/>
        <end position="265"/>
    </location>
</feature>
<reference evidence="4 5" key="1">
    <citation type="submission" date="2018-08" db="EMBL/GenBank/DDBJ databases">
        <title>Muricauda nanhaiensis sp. nov., isolated from seawater of the South China Sea.</title>
        <authorList>
            <person name="Dang Y."/>
        </authorList>
    </citation>
    <scope>NUCLEOTIDE SEQUENCE [LARGE SCALE GENOMIC DNA]</scope>
    <source>
        <strain evidence="4 5">SM1704</strain>
    </source>
</reference>
<dbReference type="Proteomes" id="UP000261828">
    <property type="component" value="Unassembled WGS sequence"/>
</dbReference>
<keyword evidence="1" id="KW-0732">Signal</keyword>
<proteinExistence type="predicted"/>
<evidence type="ECO:0000313" key="5">
    <source>
        <dbReference type="Proteomes" id="UP000261828"/>
    </source>
</evidence>
<dbReference type="InterPro" id="IPR026444">
    <property type="entry name" value="Secre_tail"/>
</dbReference>
<dbReference type="Pfam" id="PF18962">
    <property type="entry name" value="Por_Secre_tail"/>
    <property type="match status" value="1"/>
</dbReference>
<evidence type="ECO:0000259" key="2">
    <source>
        <dbReference type="Pfam" id="PF18962"/>
    </source>
</evidence>
<dbReference type="Gene3D" id="2.120.10.30">
    <property type="entry name" value="TolB, C-terminal domain"/>
    <property type="match status" value="1"/>
</dbReference>
<dbReference type="OrthoDB" id="1204817at2"/>
<keyword evidence="5" id="KW-1185">Reference proteome</keyword>
<comment type="caution">
    <text evidence="4">The sequence shown here is derived from an EMBL/GenBank/DDBJ whole genome shotgun (WGS) entry which is preliminary data.</text>
</comment>
<dbReference type="EMBL" id="QTJX01000001">
    <property type="protein sequence ID" value="RDY61211.1"/>
    <property type="molecule type" value="Genomic_DNA"/>
</dbReference>
<accession>A0A371JTS3</accession>
<feature type="domain" description="Secretion system C-terminal sorting" evidence="2">
    <location>
        <begin position="786"/>
        <end position="858"/>
    </location>
</feature>
<evidence type="ECO:0000313" key="4">
    <source>
        <dbReference type="EMBL" id="RDY61211.1"/>
    </source>
</evidence>
<dbReference type="RefSeq" id="WP_116183095.1">
    <property type="nucleotide sequence ID" value="NZ_QTJX01000001.1"/>
</dbReference>